<evidence type="ECO:0000313" key="3">
    <source>
        <dbReference type="EMBL" id="KLO18920.1"/>
    </source>
</evidence>
<feature type="transmembrane region" description="Helical" evidence="1">
    <location>
        <begin position="160"/>
        <end position="182"/>
    </location>
</feature>
<evidence type="ECO:0000256" key="1">
    <source>
        <dbReference type="SAM" id="Phobius"/>
    </source>
</evidence>
<feature type="domain" description="DUF6533" evidence="2">
    <location>
        <begin position="23"/>
        <end position="65"/>
    </location>
</feature>
<evidence type="ECO:0000313" key="4">
    <source>
        <dbReference type="Proteomes" id="UP000053477"/>
    </source>
</evidence>
<dbReference type="Pfam" id="PF20151">
    <property type="entry name" value="DUF6533"/>
    <property type="match status" value="1"/>
</dbReference>
<evidence type="ECO:0000259" key="2">
    <source>
        <dbReference type="Pfam" id="PF20151"/>
    </source>
</evidence>
<dbReference type="STRING" id="27342.A0A0H2S3V4"/>
<dbReference type="OrthoDB" id="3242376at2759"/>
<accession>A0A0H2S3V4</accession>
<keyword evidence="1" id="KW-0472">Membrane</keyword>
<protein>
    <recommendedName>
        <fullName evidence="2">DUF6533 domain-containing protein</fullName>
    </recommendedName>
</protein>
<organism evidence="3 4">
    <name type="scientific">Schizopora paradoxa</name>
    <dbReference type="NCBI Taxonomy" id="27342"/>
    <lineage>
        <taxon>Eukaryota</taxon>
        <taxon>Fungi</taxon>
        <taxon>Dikarya</taxon>
        <taxon>Basidiomycota</taxon>
        <taxon>Agaricomycotina</taxon>
        <taxon>Agaricomycetes</taxon>
        <taxon>Hymenochaetales</taxon>
        <taxon>Schizoporaceae</taxon>
        <taxon>Schizopora</taxon>
    </lineage>
</organism>
<keyword evidence="1" id="KW-0812">Transmembrane</keyword>
<feature type="transmembrane region" description="Helical" evidence="1">
    <location>
        <begin position="113"/>
        <end position="133"/>
    </location>
</feature>
<dbReference type="Proteomes" id="UP000053477">
    <property type="component" value="Unassembled WGS sequence"/>
</dbReference>
<dbReference type="EMBL" id="KQ085890">
    <property type="protein sequence ID" value="KLO18920.1"/>
    <property type="molecule type" value="Genomic_DNA"/>
</dbReference>
<feature type="transmembrane region" description="Helical" evidence="1">
    <location>
        <begin position="229"/>
        <end position="248"/>
    </location>
</feature>
<name>A0A0H2S3V4_9AGAM</name>
<dbReference type="InterPro" id="IPR045340">
    <property type="entry name" value="DUF6533"/>
</dbReference>
<keyword evidence="1" id="KW-1133">Transmembrane helix</keyword>
<proteinExistence type="predicted"/>
<feature type="transmembrane region" description="Helical" evidence="1">
    <location>
        <begin position="203"/>
        <end position="223"/>
    </location>
</feature>
<keyword evidence="4" id="KW-1185">Reference proteome</keyword>
<reference evidence="3 4" key="1">
    <citation type="submission" date="2015-04" db="EMBL/GenBank/DDBJ databases">
        <title>Complete genome sequence of Schizopora paradoxa KUC8140, a cosmopolitan wood degrader in East Asia.</title>
        <authorList>
            <consortium name="DOE Joint Genome Institute"/>
            <person name="Min B."/>
            <person name="Park H."/>
            <person name="Jang Y."/>
            <person name="Kim J.-J."/>
            <person name="Kim K.H."/>
            <person name="Pangilinan J."/>
            <person name="Lipzen A."/>
            <person name="Riley R."/>
            <person name="Grigoriev I.V."/>
            <person name="Spatafora J.W."/>
            <person name="Choi I.-G."/>
        </authorList>
    </citation>
    <scope>NUCLEOTIDE SEQUENCE [LARGE SCALE GENOMIC DNA]</scope>
    <source>
        <strain evidence="3 4">KUC8140</strain>
    </source>
</reference>
<feature type="transmembrane region" description="Helical" evidence="1">
    <location>
        <begin position="50"/>
        <end position="77"/>
    </location>
</feature>
<dbReference type="AlphaFoldDB" id="A0A0H2S3V4"/>
<gene>
    <name evidence="3" type="ORF">SCHPADRAFT_935759</name>
</gene>
<sequence length="335" mass="36977">MDGLTQSQFATAVHHLTVAKQYATASWVLALYEYIITFDREVSSIWQRKFSFATILWVMNRYTLLLSYCPIILAFFVRFTTEFPGTIQIISNISTGVTLSLRTYALYGRAKWVIALLVPFLAIEVALESWAVAGGVPVPVPGGLTGCILTGKASQGDRFAAFWIGQLVFPTLIFLLTIIRAFSLRVQGTGSGGILSTMLRDGTVYFLVIFFVNLANVLTYVVSPPDIQAINAPFSALITAVMMCRLMLNLRRSPEVEGISVQYVATASRFRNHSIYIGNLGEDLDVQNVSHTGWETWLDKKTAIAVDNSYELDSRSVGSTTIALKTSFGDAYSSR</sequence>
<dbReference type="InParanoid" id="A0A0H2S3V4"/>